<gene>
    <name evidence="1" type="ORF">EYF80_031955</name>
</gene>
<name>A0A4Z2GYM2_9TELE</name>
<sequence length="102" mass="11531">MAKPLQTKKLNLNLQFMCQMCPKTTMQQRGITSFKYLQQSLSGSLSAPTQTYMWVSILRSQFVEVQQGLVDILLQLQGALQGLQPASPLIAVWFLRRGESKL</sequence>
<dbReference type="AlphaFoldDB" id="A0A4Z2GYM2"/>
<organism evidence="1 2">
    <name type="scientific">Liparis tanakae</name>
    <name type="common">Tanaka's snailfish</name>
    <dbReference type="NCBI Taxonomy" id="230148"/>
    <lineage>
        <taxon>Eukaryota</taxon>
        <taxon>Metazoa</taxon>
        <taxon>Chordata</taxon>
        <taxon>Craniata</taxon>
        <taxon>Vertebrata</taxon>
        <taxon>Euteleostomi</taxon>
        <taxon>Actinopterygii</taxon>
        <taxon>Neopterygii</taxon>
        <taxon>Teleostei</taxon>
        <taxon>Neoteleostei</taxon>
        <taxon>Acanthomorphata</taxon>
        <taxon>Eupercaria</taxon>
        <taxon>Perciformes</taxon>
        <taxon>Cottioidei</taxon>
        <taxon>Cottales</taxon>
        <taxon>Liparidae</taxon>
        <taxon>Liparis</taxon>
    </lineage>
</organism>
<proteinExistence type="predicted"/>
<evidence type="ECO:0000313" key="2">
    <source>
        <dbReference type="Proteomes" id="UP000314294"/>
    </source>
</evidence>
<dbReference type="EMBL" id="SRLO01000395">
    <property type="protein sequence ID" value="TNN57873.1"/>
    <property type="molecule type" value="Genomic_DNA"/>
</dbReference>
<accession>A0A4Z2GYM2</accession>
<dbReference type="Proteomes" id="UP000314294">
    <property type="component" value="Unassembled WGS sequence"/>
</dbReference>
<evidence type="ECO:0000313" key="1">
    <source>
        <dbReference type="EMBL" id="TNN57873.1"/>
    </source>
</evidence>
<reference evidence="1 2" key="1">
    <citation type="submission" date="2019-03" db="EMBL/GenBank/DDBJ databases">
        <title>First draft genome of Liparis tanakae, snailfish: a comprehensive survey of snailfish specific genes.</title>
        <authorList>
            <person name="Kim W."/>
            <person name="Song I."/>
            <person name="Jeong J.-H."/>
            <person name="Kim D."/>
            <person name="Kim S."/>
            <person name="Ryu S."/>
            <person name="Song J.Y."/>
            <person name="Lee S.K."/>
        </authorList>
    </citation>
    <scope>NUCLEOTIDE SEQUENCE [LARGE SCALE GENOMIC DNA]</scope>
    <source>
        <tissue evidence="1">Muscle</tissue>
    </source>
</reference>
<protein>
    <submittedName>
        <fullName evidence="1">Uncharacterized protein</fullName>
    </submittedName>
</protein>
<keyword evidence="2" id="KW-1185">Reference proteome</keyword>
<comment type="caution">
    <text evidence="1">The sequence shown here is derived from an EMBL/GenBank/DDBJ whole genome shotgun (WGS) entry which is preliminary data.</text>
</comment>